<dbReference type="PANTHER" id="PTHR47944">
    <property type="entry name" value="CYTOCHROME P450 98A9"/>
    <property type="match status" value="1"/>
</dbReference>
<evidence type="ECO:0000256" key="7">
    <source>
        <dbReference type="ARBA" id="ARBA00022989"/>
    </source>
</evidence>
<sequence>MQLRFGSFPVVVGSSVEIEMAKHFLKVHDLKFAYTIVSRPKLCAGKYTTYDYTDVGWAPYGPYWRHVRKICLTELLNSKKLDSYEYIRVEEGRALLFGLYTSCGNSITLKDHFSDFTLNNITRMTLKSEELKKIADEGFFLNGAMNIGDSIPWINFLDMQGYVKRMKAFRNKVDPFLESEVDEHIARRHDYIYMKKEFVPKDMVDVLLQLVTLMIQILILNYLAIKSRALHWT</sequence>
<keyword evidence="10 11" id="KW-0472">Membrane</keyword>
<evidence type="ECO:0000313" key="12">
    <source>
        <dbReference type="EMBL" id="KAF5203649.1"/>
    </source>
</evidence>
<comment type="cofactor">
    <cofactor evidence="1">
        <name>heme</name>
        <dbReference type="ChEBI" id="CHEBI:30413"/>
    </cofactor>
</comment>
<gene>
    <name evidence="12" type="ORF">FRX31_006759</name>
</gene>
<dbReference type="InterPro" id="IPR001128">
    <property type="entry name" value="Cyt_P450"/>
</dbReference>
<keyword evidence="4" id="KW-0349">Heme</keyword>
<keyword evidence="8" id="KW-0560">Oxidoreductase</keyword>
<dbReference type="GO" id="GO:0016020">
    <property type="term" value="C:membrane"/>
    <property type="evidence" value="ECO:0007669"/>
    <property type="project" value="UniProtKB-SubCell"/>
</dbReference>
<evidence type="ECO:0000256" key="3">
    <source>
        <dbReference type="ARBA" id="ARBA00010617"/>
    </source>
</evidence>
<evidence type="ECO:0000256" key="2">
    <source>
        <dbReference type="ARBA" id="ARBA00004167"/>
    </source>
</evidence>
<evidence type="ECO:0000256" key="6">
    <source>
        <dbReference type="ARBA" id="ARBA00022723"/>
    </source>
</evidence>
<dbReference type="SUPFAM" id="SSF48264">
    <property type="entry name" value="Cytochrome P450"/>
    <property type="match status" value="1"/>
</dbReference>
<dbReference type="EMBL" id="JABWDY010006477">
    <property type="protein sequence ID" value="KAF5203649.1"/>
    <property type="molecule type" value="Genomic_DNA"/>
</dbReference>
<evidence type="ECO:0000256" key="4">
    <source>
        <dbReference type="ARBA" id="ARBA00022617"/>
    </source>
</evidence>
<dbReference type="AlphaFoldDB" id="A0A7J6X1Q0"/>
<keyword evidence="5 11" id="KW-0812">Transmembrane</keyword>
<accession>A0A7J6X1Q0</accession>
<protein>
    <submittedName>
        <fullName evidence="12">Cytochrome p450</fullName>
    </submittedName>
</protein>
<dbReference type="OrthoDB" id="2789670at2759"/>
<evidence type="ECO:0000256" key="8">
    <source>
        <dbReference type="ARBA" id="ARBA00023002"/>
    </source>
</evidence>
<evidence type="ECO:0000256" key="11">
    <source>
        <dbReference type="SAM" id="Phobius"/>
    </source>
</evidence>
<dbReference type="GO" id="GO:0020037">
    <property type="term" value="F:heme binding"/>
    <property type="evidence" value="ECO:0007669"/>
    <property type="project" value="InterPro"/>
</dbReference>
<evidence type="ECO:0000256" key="1">
    <source>
        <dbReference type="ARBA" id="ARBA00001971"/>
    </source>
</evidence>
<keyword evidence="13" id="KW-1185">Reference proteome</keyword>
<evidence type="ECO:0000256" key="10">
    <source>
        <dbReference type="ARBA" id="ARBA00023136"/>
    </source>
</evidence>
<keyword evidence="7 11" id="KW-1133">Transmembrane helix</keyword>
<proteinExistence type="inferred from homology"/>
<comment type="similarity">
    <text evidence="3">Belongs to the cytochrome P450 family.</text>
</comment>
<name>A0A7J6X1Q0_THATH</name>
<dbReference type="Pfam" id="PF00067">
    <property type="entry name" value="p450"/>
    <property type="match status" value="1"/>
</dbReference>
<organism evidence="12 13">
    <name type="scientific">Thalictrum thalictroides</name>
    <name type="common">Rue-anemone</name>
    <name type="synonym">Anemone thalictroides</name>
    <dbReference type="NCBI Taxonomy" id="46969"/>
    <lineage>
        <taxon>Eukaryota</taxon>
        <taxon>Viridiplantae</taxon>
        <taxon>Streptophyta</taxon>
        <taxon>Embryophyta</taxon>
        <taxon>Tracheophyta</taxon>
        <taxon>Spermatophyta</taxon>
        <taxon>Magnoliopsida</taxon>
        <taxon>Ranunculales</taxon>
        <taxon>Ranunculaceae</taxon>
        <taxon>Thalictroideae</taxon>
        <taxon>Thalictrum</taxon>
    </lineage>
</organism>
<evidence type="ECO:0000256" key="9">
    <source>
        <dbReference type="ARBA" id="ARBA00023004"/>
    </source>
</evidence>
<dbReference type="GO" id="GO:0044550">
    <property type="term" value="P:secondary metabolite biosynthetic process"/>
    <property type="evidence" value="ECO:0007669"/>
    <property type="project" value="UniProtKB-ARBA"/>
</dbReference>
<evidence type="ECO:0000313" key="13">
    <source>
        <dbReference type="Proteomes" id="UP000554482"/>
    </source>
</evidence>
<dbReference type="InterPro" id="IPR036396">
    <property type="entry name" value="Cyt_P450_sf"/>
</dbReference>
<comment type="caution">
    <text evidence="12">The sequence shown here is derived from an EMBL/GenBank/DDBJ whole genome shotgun (WGS) entry which is preliminary data.</text>
</comment>
<evidence type="ECO:0000256" key="5">
    <source>
        <dbReference type="ARBA" id="ARBA00022692"/>
    </source>
</evidence>
<keyword evidence="9" id="KW-0408">Iron</keyword>
<feature type="transmembrane region" description="Helical" evidence="11">
    <location>
        <begin position="206"/>
        <end position="225"/>
    </location>
</feature>
<dbReference type="GO" id="GO:0016705">
    <property type="term" value="F:oxidoreductase activity, acting on paired donors, with incorporation or reduction of molecular oxygen"/>
    <property type="evidence" value="ECO:0007669"/>
    <property type="project" value="InterPro"/>
</dbReference>
<reference evidence="12 13" key="1">
    <citation type="submission" date="2020-06" db="EMBL/GenBank/DDBJ databases">
        <title>Transcriptomic and genomic resources for Thalictrum thalictroides and T. hernandezii: Facilitating candidate gene discovery in an emerging model plant lineage.</title>
        <authorList>
            <person name="Arias T."/>
            <person name="Riano-Pachon D.M."/>
            <person name="Di Stilio V.S."/>
        </authorList>
    </citation>
    <scope>NUCLEOTIDE SEQUENCE [LARGE SCALE GENOMIC DNA]</scope>
    <source>
        <strain evidence="13">cv. WT478/WT964</strain>
        <tissue evidence="12">Leaves</tissue>
    </source>
</reference>
<dbReference type="PANTHER" id="PTHR47944:SF4">
    <property type="entry name" value="OS09G0441700 PROTEIN"/>
    <property type="match status" value="1"/>
</dbReference>
<dbReference type="GO" id="GO:0004497">
    <property type="term" value="F:monooxygenase activity"/>
    <property type="evidence" value="ECO:0007669"/>
    <property type="project" value="InterPro"/>
</dbReference>
<dbReference type="Gene3D" id="1.10.630.10">
    <property type="entry name" value="Cytochrome P450"/>
    <property type="match status" value="1"/>
</dbReference>
<dbReference type="Proteomes" id="UP000554482">
    <property type="component" value="Unassembled WGS sequence"/>
</dbReference>
<comment type="subcellular location">
    <subcellularLocation>
        <location evidence="2">Membrane</location>
        <topology evidence="2">Single-pass membrane protein</topology>
    </subcellularLocation>
</comment>
<dbReference type="GO" id="GO:0005506">
    <property type="term" value="F:iron ion binding"/>
    <property type="evidence" value="ECO:0007669"/>
    <property type="project" value="InterPro"/>
</dbReference>
<keyword evidence="6" id="KW-0479">Metal-binding</keyword>